<dbReference type="EMBL" id="CAJNYD010004852">
    <property type="protein sequence ID" value="CAF3642970.1"/>
    <property type="molecule type" value="Genomic_DNA"/>
</dbReference>
<dbReference type="PANTHER" id="PTHR14948:SF25">
    <property type="entry name" value="DUF4190 DOMAIN-CONTAINING PROTEIN"/>
    <property type="match status" value="1"/>
</dbReference>
<evidence type="ECO:0000313" key="12">
    <source>
        <dbReference type="EMBL" id="CAF4466147.1"/>
    </source>
</evidence>
<evidence type="ECO:0000313" key="13">
    <source>
        <dbReference type="Proteomes" id="UP000663851"/>
    </source>
</evidence>
<dbReference type="EMBL" id="CAJOBQ010000026">
    <property type="protein sequence ID" value="CAF4220047.1"/>
    <property type="molecule type" value="Genomic_DNA"/>
</dbReference>
<evidence type="ECO:0000313" key="7">
    <source>
        <dbReference type="EMBL" id="CAF3055819.1"/>
    </source>
</evidence>
<dbReference type="EMBL" id="CAJOBP010004144">
    <property type="protein sequence ID" value="CAF4431130.1"/>
    <property type="molecule type" value="Genomic_DNA"/>
</dbReference>
<dbReference type="InterPro" id="IPR007593">
    <property type="entry name" value="CD225/Dispanin_fam"/>
</dbReference>
<comment type="caution">
    <text evidence="12">The sequence shown here is derived from an EMBL/GenBank/DDBJ whole genome shotgun (WGS) entry which is preliminary data.</text>
</comment>
<evidence type="ECO:0000313" key="8">
    <source>
        <dbReference type="EMBL" id="CAF3598290.1"/>
    </source>
</evidence>
<accession>A0A820TG40</accession>
<evidence type="ECO:0000256" key="2">
    <source>
        <dbReference type="ARBA" id="ARBA00006843"/>
    </source>
</evidence>
<comment type="similarity">
    <text evidence="2">Belongs to the CD225/Dispanin family.</text>
</comment>
<proteinExistence type="inferred from homology"/>
<dbReference type="EMBL" id="CAJNXB010000452">
    <property type="protein sequence ID" value="CAF3055819.1"/>
    <property type="molecule type" value="Genomic_DNA"/>
</dbReference>
<keyword evidence="3 6" id="KW-0812">Transmembrane</keyword>
<dbReference type="GO" id="GO:0016020">
    <property type="term" value="C:membrane"/>
    <property type="evidence" value="ECO:0007669"/>
    <property type="project" value="UniProtKB-SubCell"/>
</dbReference>
<dbReference type="AlphaFoldDB" id="A0A820TG40"/>
<keyword evidence="14" id="KW-1185">Reference proteome</keyword>
<dbReference type="EMBL" id="CAJNYU010002755">
    <property type="protein sequence ID" value="CAF3598290.1"/>
    <property type="molecule type" value="Genomic_DNA"/>
</dbReference>
<dbReference type="InterPro" id="IPR051423">
    <property type="entry name" value="CD225/Dispanin"/>
</dbReference>
<dbReference type="Proteomes" id="UP000663851">
    <property type="component" value="Unassembled WGS sequence"/>
</dbReference>
<dbReference type="PANTHER" id="PTHR14948">
    <property type="entry name" value="NG5"/>
    <property type="match status" value="1"/>
</dbReference>
<evidence type="ECO:0000256" key="4">
    <source>
        <dbReference type="ARBA" id="ARBA00022989"/>
    </source>
</evidence>
<evidence type="ECO:0000256" key="5">
    <source>
        <dbReference type="ARBA" id="ARBA00023136"/>
    </source>
</evidence>
<evidence type="ECO:0000313" key="10">
    <source>
        <dbReference type="EMBL" id="CAF4220047.1"/>
    </source>
</evidence>
<evidence type="ECO:0000256" key="6">
    <source>
        <dbReference type="SAM" id="Phobius"/>
    </source>
</evidence>
<keyword evidence="4 6" id="KW-1133">Transmembrane helix</keyword>
<evidence type="ECO:0000313" key="14">
    <source>
        <dbReference type="Proteomes" id="UP000663873"/>
    </source>
</evidence>
<protein>
    <submittedName>
        <fullName evidence="12">Uncharacterized protein</fullName>
    </submittedName>
</protein>
<dbReference type="Proteomes" id="UP000663873">
    <property type="component" value="Unassembled WGS sequence"/>
</dbReference>
<reference evidence="12" key="1">
    <citation type="submission" date="2021-02" db="EMBL/GenBank/DDBJ databases">
        <authorList>
            <person name="Nowell W R."/>
        </authorList>
    </citation>
    <scope>NUCLEOTIDE SEQUENCE</scope>
</reference>
<evidence type="ECO:0000256" key="1">
    <source>
        <dbReference type="ARBA" id="ARBA00004370"/>
    </source>
</evidence>
<dbReference type="Proteomes" id="UP000663869">
    <property type="component" value="Unassembled WGS sequence"/>
</dbReference>
<sequence length="243" mass="26955">MSSTAIAVSDIDVKLDCLGSPVSCSVRPYSSIHSDTDTKSVGSKSVGSRTSKLTYSEYPQVRPTNPLYASTFTIRTYSSAVSKASSTATVVERRKKFDPQLPKRPEDWRWFSILCIFLFPPTGAFAFALARKAQIKCKDGFLDESRKLNRRALALCIVSVIGGVTLILGLLFGLDSWPRSNAQLIMDVNENKTSYYCSSGSFDLPKVDEQAAKMMSAADNKGKSFIIRYFKWKYAEFSGNQIN</sequence>
<organism evidence="12 13">
    <name type="scientific">Rotaria socialis</name>
    <dbReference type="NCBI Taxonomy" id="392032"/>
    <lineage>
        <taxon>Eukaryota</taxon>
        <taxon>Metazoa</taxon>
        <taxon>Spiralia</taxon>
        <taxon>Gnathifera</taxon>
        <taxon>Rotifera</taxon>
        <taxon>Eurotatoria</taxon>
        <taxon>Bdelloidea</taxon>
        <taxon>Philodinida</taxon>
        <taxon>Philodinidae</taxon>
        <taxon>Rotaria</taxon>
    </lineage>
</organism>
<feature type="transmembrane region" description="Helical" evidence="6">
    <location>
        <begin position="152"/>
        <end position="174"/>
    </location>
</feature>
<comment type="subcellular location">
    <subcellularLocation>
        <location evidence="1">Membrane</location>
    </subcellularLocation>
</comment>
<keyword evidence="5 6" id="KW-0472">Membrane</keyword>
<dbReference type="OrthoDB" id="9976524at2759"/>
<gene>
    <name evidence="8" type="ORF">FME351_LOCUS21816</name>
    <name evidence="12" type="ORF">HFQ381_LOCUS25065</name>
    <name evidence="9" type="ORF">LUA448_LOCUS32554</name>
    <name evidence="7" type="ORF">TIS948_LOCUS4280</name>
    <name evidence="10" type="ORF">TSG867_LOCUS1228</name>
    <name evidence="11" type="ORF">UJA718_LOCUS21336</name>
</gene>
<dbReference type="EMBL" id="CAJOBO010002743">
    <property type="protein sequence ID" value="CAF4466147.1"/>
    <property type="molecule type" value="Genomic_DNA"/>
</dbReference>
<feature type="transmembrane region" description="Helical" evidence="6">
    <location>
        <begin position="110"/>
        <end position="131"/>
    </location>
</feature>
<dbReference type="Pfam" id="PF04505">
    <property type="entry name" value="CD225"/>
    <property type="match status" value="1"/>
</dbReference>
<name>A0A820TG40_9BILA</name>
<evidence type="ECO:0000313" key="9">
    <source>
        <dbReference type="EMBL" id="CAF3642970.1"/>
    </source>
</evidence>
<evidence type="ECO:0000313" key="11">
    <source>
        <dbReference type="EMBL" id="CAF4431130.1"/>
    </source>
</evidence>
<dbReference type="Proteomes" id="UP000663825">
    <property type="component" value="Unassembled WGS sequence"/>
</dbReference>
<dbReference type="Proteomes" id="UP000663833">
    <property type="component" value="Unassembled WGS sequence"/>
</dbReference>
<evidence type="ECO:0000256" key="3">
    <source>
        <dbReference type="ARBA" id="ARBA00022692"/>
    </source>
</evidence>
<dbReference type="Proteomes" id="UP000663862">
    <property type="component" value="Unassembled WGS sequence"/>
</dbReference>